<keyword evidence="5 10" id="KW-1133">Transmembrane helix</keyword>
<dbReference type="Pfam" id="PF00999">
    <property type="entry name" value="Na_H_Exchanger"/>
    <property type="match status" value="1"/>
</dbReference>
<evidence type="ECO:0000256" key="8">
    <source>
        <dbReference type="ARBA" id="ARBA00023136"/>
    </source>
</evidence>
<keyword evidence="2" id="KW-0813">Transport</keyword>
<evidence type="ECO:0000259" key="11">
    <source>
        <dbReference type="Pfam" id="PF00999"/>
    </source>
</evidence>
<feature type="transmembrane region" description="Helical" evidence="10">
    <location>
        <begin position="121"/>
        <end position="139"/>
    </location>
</feature>
<name>A0A401U726_9BACT</name>
<dbReference type="InterPro" id="IPR038770">
    <property type="entry name" value="Na+/solute_symporter_sf"/>
</dbReference>
<evidence type="ECO:0000256" key="9">
    <source>
        <dbReference type="ARBA" id="ARBA00023201"/>
    </source>
</evidence>
<dbReference type="GO" id="GO:0006814">
    <property type="term" value="P:sodium ion transport"/>
    <property type="evidence" value="ECO:0007669"/>
    <property type="project" value="UniProtKB-KW"/>
</dbReference>
<evidence type="ECO:0000256" key="5">
    <source>
        <dbReference type="ARBA" id="ARBA00022989"/>
    </source>
</evidence>
<dbReference type="RefSeq" id="WP_127121375.1">
    <property type="nucleotide sequence ID" value="NZ_BHXQ01000002.1"/>
</dbReference>
<comment type="subcellular location">
    <subcellularLocation>
        <location evidence="1">Membrane</location>
        <topology evidence="1">Multi-pass membrane protein</topology>
    </subcellularLocation>
</comment>
<evidence type="ECO:0000256" key="4">
    <source>
        <dbReference type="ARBA" id="ARBA00022692"/>
    </source>
</evidence>
<keyword evidence="6" id="KW-0915">Sodium</keyword>
<evidence type="ECO:0000256" key="10">
    <source>
        <dbReference type="SAM" id="Phobius"/>
    </source>
</evidence>
<feature type="transmembrane region" description="Helical" evidence="10">
    <location>
        <begin position="93"/>
        <end position="115"/>
    </location>
</feature>
<dbReference type="PANTHER" id="PTHR43562:SF3">
    <property type="entry name" value="SODIUM ION_PROTON EXCHANGER (EUROFUNG)"/>
    <property type="match status" value="1"/>
</dbReference>
<feature type="transmembrane region" description="Helical" evidence="10">
    <location>
        <begin position="366"/>
        <end position="384"/>
    </location>
</feature>
<gene>
    <name evidence="12" type="ORF">SanaruYs_09230</name>
</gene>
<sequence length="393" mass="43786">MKVEIPLLILSSLVIFSYIFDLFARKAKIPSILLLLATGVGLQFAASYFGFSTLTLQRILPLMGTVGLILIVLEGSLELKLTSDKKTLLKQSLAASFFILLGTTFAITLLFYYLTESSLRSAFINAIPFSIISSAIAIPSASSLPEARKEFVVYESSLSDIFGIMLFNFAITNTNYGFMSFSKLIGETVVITILSATFCIALLYLLSRITHRLKFFLVISVLVLVYAFGKFYHLSSLVIVLVFGLFLSNATAIRSTFFRRFFLYKNYDQDLEQLHLLSGESAFLVRTFFFLIFGLSLDLTSLANVQVFLAGILIAVLIYLVRFVYQKIWMKSATVTELLLSPRGLISILLFMSIPEDQRIVEVSEGVMLLVILLTSIIMTIGLLRAKPGEANP</sequence>
<feature type="transmembrane region" description="Helical" evidence="10">
    <location>
        <begin position="307"/>
        <end position="325"/>
    </location>
</feature>
<protein>
    <submittedName>
        <fullName evidence="12">Sodium:proton antiporter</fullName>
    </submittedName>
</protein>
<keyword evidence="9" id="KW-0739">Sodium transport</keyword>
<organism evidence="12 13">
    <name type="scientific">Chryseotalea sanaruensis</name>
    <dbReference type="NCBI Taxonomy" id="2482724"/>
    <lineage>
        <taxon>Bacteria</taxon>
        <taxon>Pseudomonadati</taxon>
        <taxon>Bacteroidota</taxon>
        <taxon>Cytophagia</taxon>
        <taxon>Cytophagales</taxon>
        <taxon>Chryseotaleaceae</taxon>
        <taxon>Chryseotalea</taxon>
    </lineage>
</organism>
<dbReference type="EMBL" id="BHXQ01000002">
    <property type="protein sequence ID" value="GCC50705.1"/>
    <property type="molecule type" value="Genomic_DNA"/>
</dbReference>
<feature type="transmembrane region" description="Helical" evidence="10">
    <location>
        <begin position="235"/>
        <end position="253"/>
    </location>
</feature>
<dbReference type="InterPro" id="IPR006153">
    <property type="entry name" value="Cation/H_exchanger_TM"/>
</dbReference>
<feature type="domain" description="Cation/H+ exchanger transmembrane" evidence="11">
    <location>
        <begin position="14"/>
        <end position="381"/>
    </location>
</feature>
<evidence type="ECO:0000256" key="1">
    <source>
        <dbReference type="ARBA" id="ARBA00004141"/>
    </source>
</evidence>
<keyword evidence="13" id="KW-1185">Reference proteome</keyword>
<dbReference type="AlphaFoldDB" id="A0A401U726"/>
<feature type="transmembrane region" description="Helical" evidence="10">
    <location>
        <begin position="55"/>
        <end position="73"/>
    </location>
</feature>
<dbReference type="GO" id="GO:0016020">
    <property type="term" value="C:membrane"/>
    <property type="evidence" value="ECO:0007669"/>
    <property type="project" value="UniProtKB-SubCell"/>
</dbReference>
<dbReference type="Gene3D" id="1.20.1530.20">
    <property type="match status" value="1"/>
</dbReference>
<dbReference type="OrthoDB" id="643057at2"/>
<proteinExistence type="predicted"/>
<evidence type="ECO:0000313" key="12">
    <source>
        <dbReference type="EMBL" id="GCC50705.1"/>
    </source>
</evidence>
<evidence type="ECO:0000313" key="13">
    <source>
        <dbReference type="Proteomes" id="UP000288227"/>
    </source>
</evidence>
<feature type="transmembrane region" description="Helical" evidence="10">
    <location>
        <begin position="6"/>
        <end position="24"/>
    </location>
</feature>
<keyword evidence="4 10" id="KW-0812">Transmembrane</keyword>
<evidence type="ECO:0000256" key="7">
    <source>
        <dbReference type="ARBA" id="ARBA00023065"/>
    </source>
</evidence>
<keyword evidence="7" id="KW-0406">Ion transport</keyword>
<accession>A0A401U726</accession>
<dbReference type="GO" id="GO:0015297">
    <property type="term" value="F:antiporter activity"/>
    <property type="evidence" value="ECO:0007669"/>
    <property type="project" value="UniProtKB-KW"/>
</dbReference>
<feature type="transmembrane region" description="Helical" evidence="10">
    <location>
        <begin position="184"/>
        <end position="206"/>
    </location>
</feature>
<evidence type="ECO:0000256" key="6">
    <source>
        <dbReference type="ARBA" id="ARBA00023053"/>
    </source>
</evidence>
<feature type="transmembrane region" description="Helical" evidence="10">
    <location>
        <begin position="274"/>
        <end position="295"/>
    </location>
</feature>
<evidence type="ECO:0000256" key="3">
    <source>
        <dbReference type="ARBA" id="ARBA00022449"/>
    </source>
</evidence>
<dbReference type="Proteomes" id="UP000288227">
    <property type="component" value="Unassembled WGS sequence"/>
</dbReference>
<keyword evidence="3" id="KW-0050">Antiport</keyword>
<dbReference type="PANTHER" id="PTHR43562">
    <property type="entry name" value="NAPA-TYPE SODIUM/HYDROGEN ANTIPORTER"/>
    <property type="match status" value="1"/>
</dbReference>
<dbReference type="GO" id="GO:1902600">
    <property type="term" value="P:proton transmembrane transport"/>
    <property type="evidence" value="ECO:0007669"/>
    <property type="project" value="InterPro"/>
</dbReference>
<reference evidence="12 13" key="1">
    <citation type="submission" date="2018-11" db="EMBL/GenBank/DDBJ databases">
        <title>Chryseotalea sanarue gen. nov., sp., nov., a member of the family Cytophagaceae, isolated from a brackish lake in Hamamatsu Japan.</title>
        <authorList>
            <person name="Maejima Y."/>
            <person name="Iino T."/>
            <person name="Muraguchi Y."/>
            <person name="Fukuda K."/>
            <person name="Ohkuma M."/>
            <person name="Moriuchi R."/>
            <person name="Dohra H."/>
            <person name="Kimbara K."/>
            <person name="Shintani M."/>
        </authorList>
    </citation>
    <scope>NUCLEOTIDE SEQUENCE [LARGE SCALE GENOMIC DNA]</scope>
    <source>
        <strain evidence="12 13">Ys</strain>
    </source>
</reference>
<feature type="transmembrane region" description="Helical" evidence="10">
    <location>
        <begin position="213"/>
        <end position="229"/>
    </location>
</feature>
<keyword evidence="8 10" id="KW-0472">Membrane</keyword>
<feature type="transmembrane region" description="Helical" evidence="10">
    <location>
        <begin position="31"/>
        <end position="49"/>
    </location>
</feature>
<evidence type="ECO:0000256" key="2">
    <source>
        <dbReference type="ARBA" id="ARBA00022448"/>
    </source>
</evidence>
<comment type="caution">
    <text evidence="12">The sequence shown here is derived from an EMBL/GenBank/DDBJ whole genome shotgun (WGS) entry which is preliminary data.</text>
</comment>